<evidence type="ECO:0008006" key="4">
    <source>
        <dbReference type="Google" id="ProtNLM"/>
    </source>
</evidence>
<dbReference type="SUPFAM" id="SSF50978">
    <property type="entry name" value="WD40 repeat-like"/>
    <property type="match status" value="1"/>
</dbReference>
<organism evidence="2 3">
    <name type="scientific">Goodea atripinnis</name>
    <dbReference type="NCBI Taxonomy" id="208336"/>
    <lineage>
        <taxon>Eukaryota</taxon>
        <taxon>Metazoa</taxon>
        <taxon>Chordata</taxon>
        <taxon>Craniata</taxon>
        <taxon>Vertebrata</taxon>
        <taxon>Euteleostomi</taxon>
        <taxon>Actinopterygii</taxon>
        <taxon>Neopterygii</taxon>
        <taxon>Teleostei</taxon>
        <taxon>Neoteleostei</taxon>
        <taxon>Acanthomorphata</taxon>
        <taxon>Ovalentaria</taxon>
        <taxon>Atherinomorphae</taxon>
        <taxon>Cyprinodontiformes</taxon>
        <taxon>Goodeidae</taxon>
        <taxon>Goodea</taxon>
    </lineage>
</organism>
<accession>A0ABV0NTU3</accession>
<comment type="caution">
    <text evidence="2">The sequence shown here is derived from an EMBL/GenBank/DDBJ whole genome shotgun (WGS) entry which is preliminary data.</text>
</comment>
<dbReference type="PROSITE" id="PS50294">
    <property type="entry name" value="WD_REPEATS_REGION"/>
    <property type="match status" value="1"/>
</dbReference>
<dbReference type="Proteomes" id="UP001476798">
    <property type="component" value="Unassembled WGS sequence"/>
</dbReference>
<name>A0ABV0NTU3_9TELE</name>
<gene>
    <name evidence="2" type="ORF">GOODEAATRI_011952</name>
</gene>
<dbReference type="PANTHER" id="PTHR13950:SF13">
    <property type="entry name" value="DMX-LIKE PROTEIN 2"/>
    <property type="match status" value="1"/>
</dbReference>
<keyword evidence="3" id="KW-1185">Reference proteome</keyword>
<reference evidence="2 3" key="1">
    <citation type="submission" date="2021-06" db="EMBL/GenBank/DDBJ databases">
        <authorList>
            <person name="Palmer J.M."/>
        </authorList>
    </citation>
    <scope>NUCLEOTIDE SEQUENCE [LARGE SCALE GENOMIC DNA]</scope>
    <source>
        <strain evidence="2 3">GA_2019</strain>
        <tissue evidence="2">Muscle</tissue>
    </source>
</reference>
<dbReference type="SMART" id="SM00320">
    <property type="entry name" value="WD40"/>
    <property type="match status" value="3"/>
</dbReference>
<proteinExistence type="predicted"/>
<evidence type="ECO:0000313" key="2">
    <source>
        <dbReference type="EMBL" id="MEQ2174849.1"/>
    </source>
</evidence>
<dbReference type="PROSITE" id="PS50082">
    <property type="entry name" value="WD_REPEATS_2"/>
    <property type="match status" value="1"/>
</dbReference>
<keyword evidence="1" id="KW-0853">WD repeat</keyword>
<dbReference type="InterPro" id="IPR052208">
    <property type="entry name" value="DmX-like/RAVE_component"/>
</dbReference>
<sequence>MIVARLYEADFENSSTCQGLLYEKVLGCNRDGSGYHCSRLHPDPFLRSIAYWIMKDYTRALDTLLERNPKEDENPDVMVKSCNPVVFSFYNYLRTHPLIIRRHFANPEGTATTVGLTAEKSSADEINLIERKLFFTTANAHFKGESEVDVIAEQLKFRACLKILMTELRTLATGFEVDGGKLRFQLYSWLEKEIAAMHKIYEALENMEAGAYERHQMERRRLQAKQQHSERRKAWLRKNQALLRVFLSYCSLHGAKGGGVTSVRMELLFLLQESQQETTVKQLQSPLPLPTTLPLLSACIAPTKTVIANPVLHLSNHIHDILYTITMLETPPHPDIISDRVRTQTRILPLYCVSSLISLLTSAREEDQPRLSVLLCEAVVAVYLSLLIHGLGTHNSNELFRLAAHPLNNRMWAAVFGGGAKVIIKPKRPELPPGLRCMVTVQAPAEDVDRYRRRFNMRMLVPGRPVKETPATPPPVPVERPTYREKFIPPELSMWDYFVAKPFLPLSESNALYDSDESGAEDDEDDDDAFLSDTQMTEHSDSNSYSNAVLKTLENWEQLLLERMNKFEGPPPNYINTYPTDLSAGAGPAILRHKAMLEPDNTPFKLVLNRTVEADLGYPGGKAKIIHKESDIIMAFAINWANSNEIVLASTHDVQEVDVSTLVAVQPYTWIGEDFDKESRSSDDIDHRSSHTNIAQASSVSFAPPPMPVSASMPWLGSGQTSMGASLLITGGRKGFVCVFDIRQRQLLHTFQAHDSAIKALALDPFEDFFVTGSAEGNIKVWKLAGHGLMHSFSNEHAKQSIFRNIGAGVMKVETRPGNRIFTCGADGTLKMRVLPDRYNIASSIVDIL</sequence>
<dbReference type="Gene3D" id="2.130.10.10">
    <property type="entry name" value="YVTN repeat-like/Quinoprotein amine dehydrogenase"/>
    <property type="match status" value="1"/>
</dbReference>
<dbReference type="EMBL" id="JAHRIO010050724">
    <property type="protein sequence ID" value="MEQ2174849.1"/>
    <property type="molecule type" value="Genomic_DNA"/>
</dbReference>
<evidence type="ECO:0000256" key="1">
    <source>
        <dbReference type="PROSITE-ProRule" id="PRU00221"/>
    </source>
</evidence>
<dbReference type="PANTHER" id="PTHR13950">
    <property type="entry name" value="RABCONNECTIN-RELATED"/>
    <property type="match status" value="1"/>
</dbReference>
<dbReference type="Pfam" id="PF00400">
    <property type="entry name" value="WD40"/>
    <property type="match status" value="1"/>
</dbReference>
<protein>
    <recommendedName>
        <fullName evidence="4">DmX-like protein 2</fullName>
    </recommendedName>
</protein>
<dbReference type="InterPro" id="IPR001680">
    <property type="entry name" value="WD40_rpt"/>
</dbReference>
<dbReference type="InterPro" id="IPR036322">
    <property type="entry name" value="WD40_repeat_dom_sf"/>
</dbReference>
<feature type="repeat" description="WD" evidence="1">
    <location>
        <begin position="751"/>
        <end position="792"/>
    </location>
</feature>
<dbReference type="InterPro" id="IPR015943">
    <property type="entry name" value="WD40/YVTN_repeat-like_dom_sf"/>
</dbReference>
<evidence type="ECO:0000313" key="3">
    <source>
        <dbReference type="Proteomes" id="UP001476798"/>
    </source>
</evidence>